<dbReference type="Pfam" id="PF05425">
    <property type="entry name" value="CopD"/>
    <property type="match status" value="1"/>
</dbReference>
<evidence type="ECO:0000256" key="5">
    <source>
        <dbReference type="ARBA" id="ARBA00023136"/>
    </source>
</evidence>
<feature type="transmembrane region" description="Helical" evidence="6">
    <location>
        <begin position="111"/>
        <end position="129"/>
    </location>
</feature>
<organism evidence="8 9">
    <name type="scientific">Paenibacillus gallinarum</name>
    <dbReference type="NCBI Taxonomy" id="2762232"/>
    <lineage>
        <taxon>Bacteria</taxon>
        <taxon>Bacillati</taxon>
        <taxon>Bacillota</taxon>
        <taxon>Bacilli</taxon>
        <taxon>Bacillales</taxon>
        <taxon>Paenibacillaceae</taxon>
        <taxon>Paenibacillus</taxon>
    </lineage>
</organism>
<feature type="transmembrane region" description="Helical" evidence="6">
    <location>
        <begin position="84"/>
        <end position="102"/>
    </location>
</feature>
<accession>A0ABR8SZ83</accession>
<dbReference type="InterPro" id="IPR032694">
    <property type="entry name" value="CopC/D"/>
</dbReference>
<comment type="subcellular location">
    <subcellularLocation>
        <location evidence="1">Cell membrane</location>
        <topology evidence="1">Multi-pass membrane protein</topology>
    </subcellularLocation>
</comment>
<feature type="transmembrane region" description="Helical" evidence="6">
    <location>
        <begin position="303"/>
        <end position="330"/>
    </location>
</feature>
<keyword evidence="2" id="KW-1003">Cell membrane</keyword>
<sequence>MGFLSEGLLYICYAFLMGSLIVHLVPDHARPRLHIPRQAVIWSIVGTMVLAFAPLLQIIIRFGSGIGYGKALSTVLFSFKEGKAYLLVFGLCLLLLLTFLLIKDALQNKKILYPSLLIVLCIIATFGYASHLGAIGGFKGAVIQTVHMLCMAVWAGVLFAVAWFTAEARNWDRFLKWFTPVSIGCVVLILISGLLTMSYTVPEYVNSWILPYGQALLMKHLLFVPIIICGFCNGFLIRNKMKLNQGFAVIPWLKAETILILFVLLFTALMSQEAPAHTVAETLQYNDPSAVFMMLHPEASVPLNWGITIPAAALAGVALLILVGMIISFVNKKASPVMLLILGFVFVLTAYGSLMLSVQ</sequence>
<dbReference type="PANTHER" id="PTHR34820:SF4">
    <property type="entry name" value="INNER MEMBRANE PROTEIN YEBZ"/>
    <property type="match status" value="1"/>
</dbReference>
<feature type="transmembrane region" description="Helical" evidence="6">
    <location>
        <begin position="249"/>
        <end position="269"/>
    </location>
</feature>
<evidence type="ECO:0000256" key="3">
    <source>
        <dbReference type="ARBA" id="ARBA00022692"/>
    </source>
</evidence>
<dbReference type="Proteomes" id="UP000608071">
    <property type="component" value="Unassembled WGS sequence"/>
</dbReference>
<evidence type="ECO:0000256" key="6">
    <source>
        <dbReference type="SAM" id="Phobius"/>
    </source>
</evidence>
<proteinExistence type="predicted"/>
<dbReference type="PANTHER" id="PTHR34820">
    <property type="entry name" value="INNER MEMBRANE PROTEIN YEBZ"/>
    <property type="match status" value="1"/>
</dbReference>
<keyword evidence="5 6" id="KW-0472">Membrane</keyword>
<protein>
    <submittedName>
        <fullName evidence="8">CopD family protein</fullName>
    </submittedName>
</protein>
<feature type="transmembrane region" description="Helical" evidence="6">
    <location>
        <begin position="177"/>
        <end position="197"/>
    </location>
</feature>
<feature type="transmembrane region" description="Helical" evidence="6">
    <location>
        <begin position="141"/>
        <end position="165"/>
    </location>
</feature>
<reference evidence="8 9" key="1">
    <citation type="submission" date="2020-08" db="EMBL/GenBank/DDBJ databases">
        <title>A Genomic Blueprint of the Chicken Gut Microbiome.</title>
        <authorList>
            <person name="Gilroy R."/>
            <person name="Ravi A."/>
            <person name="Getino M."/>
            <person name="Pursley I."/>
            <person name="Horton D.L."/>
            <person name="Alikhan N.-F."/>
            <person name="Baker D."/>
            <person name="Gharbi K."/>
            <person name="Hall N."/>
            <person name="Watson M."/>
            <person name="Adriaenssens E.M."/>
            <person name="Foster-Nyarko E."/>
            <person name="Jarju S."/>
            <person name="Secka A."/>
            <person name="Antonio M."/>
            <person name="Oren A."/>
            <person name="Chaudhuri R."/>
            <person name="La Ragione R.M."/>
            <person name="Hildebrand F."/>
            <person name="Pallen M.J."/>
        </authorList>
    </citation>
    <scope>NUCLEOTIDE SEQUENCE [LARGE SCALE GENOMIC DNA]</scope>
    <source>
        <strain evidence="8 9">Sa2BVA9</strain>
    </source>
</reference>
<evidence type="ECO:0000313" key="8">
    <source>
        <dbReference type="EMBL" id="MBD7968827.1"/>
    </source>
</evidence>
<feature type="transmembrane region" description="Helical" evidence="6">
    <location>
        <begin position="217"/>
        <end position="237"/>
    </location>
</feature>
<dbReference type="InterPro" id="IPR008457">
    <property type="entry name" value="Cu-R_CopD_dom"/>
</dbReference>
<gene>
    <name evidence="8" type="ORF">H9647_12195</name>
</gene>
<feature type="transmembrane region" description="Helical" evidence="6">
    <location>
        <begin position="39"/>
        <end position="64"/>
    </location>
</feature>
<keyword evidence="4 6" id="KW-1133">Transmembrane helix</keyword>
<comment type="caution">
    <text evidence="8">The sequence shown here is derived from an EMBL/GenBank/DDBJ whole genome shotgun (WGS) entry which is preliminary data.</text>
</comment>
<evidence type="ECO:0000256" key="4">
    <source>
        <dbReference type="ARBA" id="ARBA00022989"/>
    </source>
</evidence>
<evidence type="ECO:0000259" key="7">
    <source>
        <dbReference type="Pfam" id="PF05425"/>
    </source>
</evidence>
<dbReference type="EMBL" id="JACSQL010000004">
    <property type="protein sequence ID" value="MBD7968827.1"/>
    <property type="molecule type" value="Genomic_DNA"/>
</dbReference>
<feature type="transmembrane region" description="Helical" evidence="6">
    <location>
        <begin position="7"/>
        <end position="27"/>
    </location>
</feature>
<keyword evidence="3 6" id="KW-0812">Transmembrane</keyword>
<evidence type="ECO:0000313" key="9">
    <source>
        <dbReference type="Proteomes" id="UP000608071"/>
    </source>
</evidence>
<evidence type="ECO:0000256" key="2">
    <source>
        <dbReference type="ARBA" id="ARBA00022475"/>
    </source>
</evidence>
<feature type="domain" description="Copper resistance protein D" evidence="7">
    <location>
        <begin position="173"/>
        <end position="269"/>
    </location>
</feature>
<feature type="transmembrane region" description="Helical" evidence="6">
    <location>
        <begin position="337"/>
        <end position="358"/>
    </location>
</feature>
<evidence type="ECO:0000256" key="1">
    <source>
        <dbReference type="ARBA" id="ARBA00004651"/>
    </source>
</evidence>
<name>A0ABR8SZ83_9BACL</name>
<keyword evidence="9" id="KW-1185">Reference proteome</keyword>